<evidence type="ECO:0000313" key="3">
    <source>
        <dbReference type="EMBL" id="KAI7750589.1"/>
    </source>
</evidence>
<evidence type="ECO:0000256" key="2">
    <source>
        <dbReference type="SAM" id="Phobius"/>
    </source>
</evidence>
<name>A0AAD5D0M9_AMBAR</name>
<feature type="compositionally biased region" description="Basic and acidic residues" evidence="1">
    <location>
        <begin position="228"/>
        <end position="242"/>
    </location>
</feature>
<comment type="caution">
    <text evidence="3">The sequence shown here is derived from an EMBL/GenBank/DDBJ whole genome shotgun (WGS) entry which is preliminary data.</text>
</comment>
<dbReference type="Pfam" id="PF05212">
    <property type="entry name" value="DUF707"/>
    <property type="match status" value="1"/>
</dbReference>
<protein>
    <submittedName>
        <fullName evidence="3">Uncharacterized protein</fullName>
    </submittedName>
</protein>
<feature type="region of interest" description="Disordered" evidence="1">
    <location>
        <begin position="335"/>
        <end position="357"/>
    </location>
</feature>
<dbReference type="EMBL" id="JAMZMK010006121">
    <property type="protein sequence ID" value="KAI7750589.1"/>
    <property type="molecule type" value="Genomic_DNA"/>
</dbReference>
<organism evidence="3 4">
    <name type="scientific">Ambrosia artemisiifolia</name>
    <name type="common">Common ragweed</name>
    <dbReference type="NCBI Taxonomy" id="4212"/>
    <lineage>
        <taxon>Eukaryota</taxon>
        <taxon>Viridiplantae</taxon>
        <taxon>Streptophyta</taxon>
        <taxon>Embryophyta</taxon>
        <taxon>Tracheophyta</taxon>
        <taxon>Spermatophyta</taxon>
        <taxon>Magnoliopsida</taxon>
        <taxon>eudicotyledons</taxon>
        <taxon>Gunneridae</taxon>
        <taxon>Pentapetalae</taxon>
        <taxon>asterids</taxon>
        <taxon>campanulids</taxon>
        <taxon>Asterales</taxon>
        <taxon>Asteraceae</taxon>
        <taxon>Asteroideae</taxon>
        <taxon>Heliantheae alliance</taxon>
        <taxon>Heliantheae</taxon>
        <taxon>Ambrosia</taxon>
    </lineage>
</organism>
<keyword evidence="2" id="KW-1133">Transmembrane helix</keyword>
<reference evidence="3" key="1">
    <citation type="submission" date="2022-06" db="EMBL/GenBank/DDBJ databases">
        <title>Uncovering the hologenomic basis of an extraordinary plant invasion.</title>
        <authorList>
            <person name="Bieker V.C."/>
            <person name="Martin M.D."/>
            <person name="Gilbert T."/>
            <person name="Hodgins K."/>
            <person name="Battlay P."/>
            <person name="Petersen B."/>
            <person name="Wilson J."/>
        </authorList>
    </citation>
    <scope>NUCLEOTIDE SEQUENCE</scope>
    <source>
        <strain evidence="3">AA19_3_7</strain>
        <tissue evidence="3">Leaf</tissue>
    </source>
</reference>
<evidence type="ECO:0000256" key="1">
    <source>
        <dbReference type="SAM" id="MobiDB-lite"/>
    </source>
</evidence>
<dbReference type="Proteomes" id="UP001206925">
    <property type="component" value="Unassembled WGS sequence"/>
</dbReference>
<feature type="compositionally biased region" description="Polar residues" evidence="1">
    <location>
        <begin position="335"/>
        <end position="356"/>
    </location>
</feature>
<keyword evidence="2" id="KW-0472">Membrane</keyword>
<sequence>MKNSYVTLPKKRPTSLLCSILFGAILVSSTFFIAGAIIGVNHKQLQQLRAIVVQRFPELQKPEVAPTDVCQNQCSPDGSEALPKGIVVKTSDLEMRPLWGPRKKRKNPKSPMSLLAMAVGKKQKANVNEMIKKFPADDFVIMLFHYDGIVDDWKDLEWSSRAIHLSAISQTKWWFAKRFLHPDVVSEYAYIFLWDEDLGVQNFDAGRYVSIIRKEGLHISQPALDPEKSEVHHEMTTREKGSTVHRRIERMSRSKKNCYRNSTDPPCTGWVEMMAPVFSKEAWRCVWYMIQNDLIHAWGLDMQLGYCAQGNRTQYIGIVDSEYVVHYGLPTLGGSENKTNSEIPKQPTQDTVSMESSHIDIRTEVRKQSFNELETFKRRWRKAVQEDDCWVDPYNHQ</sequence>
<dbReference type="PANTHER" id="PTHR31210">
    <property type="entry name" value="OS06G0731900 PROTEIN"/>
    <property type="match status" value="1"/>
</dbReference>
<proteinExistence type="predicted"/>
<gene>
    <name evidence="3" type="ORF">M8C21_022498</name>
</gene>
<dbReference type="AlphaFoldDB" id="A0AAD5D0M9"/>
<evidence type="ECO:0000313" key="4">
    <source>
        <dbReference type="Proteomes" id="UP001206925"/>
    </source>
</evidence>
<keyword evidence="4" id="KW-1185">Reference proteome</keyword>
<feature type="transmembrane region" description="Helical" evidence="2">
    <location>
        <begin position="20"/>
        <end position="40"/>
    </location>
</feature>
<accession>A0AAD5D0M9</accession>
<feature type="region of interest" description="Disordered" evidence="1">
    <location>
        <begin position="228"/>
        <end position="247"/>
    </location>
</feature>
<dbReference type="PANTHER" id="PTHR31210:SF8">
    <property type="entry name" value="DUF707 DOMAIN-CONTAINING PROTEIN"/>
    <property type="match status" value="1"/>
</dbReference>
<keyword evidence="2" id="KW-0812">Transmembrane</keyword>
<dbReference type="InterPro" id="IPR007877">
    <property type="entry name" value="DUF707"/>
</dbReference>